<dbReference type="InterPro" id="IPR016155">
    <property type="entry name" value="Mopterin_synth/thiamin_S_b"/>
</dbReference>
<sequence length="79" mass="8508">MAFSCPNYSLVAMVCYVNNIAYEAAENQLLLDLLAARGITEPRGLAVAVNDAVVPRADWSTHALHAHDRVTIIRATQGG</sequence>
<dbReference type="Gene3D" id="3.10.20.30">
    <property type="match status" value="1"/>
</dbReference>
<evidence type="ECO:0000313" key="2">
    <source>
        <dbReference type="Proteomes" id="UP000664369"/>
    </source>
</evidence>
<protein>
    <submittedName>
        <fullName evidence="1">Sulfur carrier protein ThiS</fullName>
    </submittedName>
</protein>
<dbReference type="SUPFAM" id="SSF54285">
    <property type="entry name" value="MoaD/ThiS"/>
    <property type="match status" value="1"/>
</dbReference>
<reference evidence="1 2" key="1">
    <citation type="submission" date="2021-03" db="EMBL/GenBank/DDBJ databases">
        <authorList>
            <person name="Kim M.K."/>
        </authorList>
    </citation>
    <scope>NUCLEOTIDE SEQUENCE [LARGE SCALE GENOMIC DNA]</scope>
    <source>
        <strain evidence="1 2">BT442</strain>
    </source>
</reference>
<keyword evidence="2" id="KW-1185">Reference proteome</keyword>
<gene>
    <name evidence="1" type="primary">thiS</name>
    <name evidence="1" type="ORF">J4E00_15305</name>
</gene>
<dbReference type="PANTHER" id="PTHR34472:SF1">
    <property type="entry name" value="SULFUR CARRIER PROTEIN THIS"/>
    <property type="match status" value="1"/>
</dbReference>
<dbReference type="NCBIfam" id="TIGR01683">
    <property type="entry name" value="thiS"/>
    <property type="match status" value="1"/>
</dbReference>
<name>A0ABS3QGQ2_9BACT</name>
<evidence type="ECO:0000313" key="1">
    <source>
        <dbReference type="EMBL" id="MBO2010427.1"/>
    </source>
</evidence>
<dbReference type="EMBL" id="JAGETZ010000007">
    <property type="protein sequence ID" value="MBO2010427.1"/>
    <property type="molecule type" value="Genomic_DNA"/>
</dbReference>
<proteinExistence type="predicted"/>
<comment type="caution">
    <text evidence="1">The sequence shown here is derived from an EMBL/GenBank/DDBJ whole genome shotgun (WGS) entry which is preliminary data.</text>
</comment>
<dbReference type="CDD" id="cd00565">
    <property type="entry name" value="Ubl_ThiS"/>
    <property type="match status" value="1"/>
</dbReference>
<dbReference type="PANTHER" id="PTHR34472">
    <property type="entry name" value="SULFUR CARRIER PROTEIN THIS"/>
    <property type="match status" value="1"/>
</dbReference>
<dbReference type="InterPro" id="IPR012675">
    <property type="entry name" value="Beta-grasp_dom_sf"/>
</dbReference>
<dbReference type="InterPro" id="IPR003749">
    <property type="entry name" value="ThiS/MoaD-like"/>
</dbReference>
<accession>A0ABS3QGQ2</accession>
<dbReference type="Pfam" id="PF02597">
    <property type="entry name" value="ThiS"/>
    <property type="match status" value="1"/>
</dbReference>
<organism evidence="1 2">
    <name type="scientific">Hymenobacter negativus</name>
    <dbReference type="NCBI Taxonomy" id="2795026"/>
    <lineage>
        <taxon>Bacteria</taxon>
        <taxon>Pseudomonadati</taxon>
        <taxon>Bacteroidota</taxon>
        <taxon>Cytophagia</taxon>
        <taxon>Cytophagales</taxon>
        <taxon>Hymenobacteraceae</taxon>
        <taxon>Hymenobacter</taxon>
    </lineage>
</organism>
<dbReference type="InterPro" id="IPR010035">
    <property type="entry name" value="Thi_S"/>
</dbReference>
<dbReference type="Proteomes" id="UP000664369">
    <property type="component" value="Unassembled WGS sequence"/>
</dbReference>